<dbReference type="InterPro" id="IPR038765">
    <property type="entry name" value="Papain-like_cys_pep_sf"/>
</dbReference>
<dbReference type="GO" id="GO:0006508">
    <property type="term" value="P:proteolysis"/>
    <property type="evidence" value="ECO:0007669"/>
    <property type="project" value="UniProtKB-KW"/>
</dbReference>
<dbReference type="Proteomes" id="UP000183812">
    <property type="component" value="Unassembled WGS sequence"/>
</dbReference>
<dbReference type="GO" id="GO:0008233">
    <property type="term" value="F:peptidase activity"/>
    <property type="evidence" value="ECO:0007669"/>
    <property type="project" value="UniProtKB-KW"/>
</dbReference>
<evidence type="ECO:0000313" key="3">
    <source>
        <dbReference type="Proteomes" id="UP000183812"/>
    </source>
</evidence>
<sequence>MRYDIKLAIDYDYAAPSDHLRNLARLLPPDIAGAQRVVARRLTLDPAPDERREGLDFFGNAVTSVVWHRPVADVRFELSARIERLAQPVPLDLSPSLLKLGAEVAAETTLAAPAPHHFLGASPRVVPCPEITAFARAATSRTMTAAAAIAAVGHALHRHMTFDAEATTVDTPPREAFARGRGVCQDFTHVMIAALRGIGIPAGYVSGFLRTFPPPGQPRLEGADAMHAWVRAWVGREMGWIEFDPTNDQTAGVDFVTVAIGRDYDDVAPIRGALRTAGRAKTRQAVDVLPLDAE</sequence>
<feature type="domain" description="Transglutaminase-like" evidence="1">
    <location>
        <begin position="176"/>
        <end position="247"/>
    </location>
</feature>
<dbReference type="EMBL" id="FNAY01000008">
    <property type="protein sequence ID" value="SDF23440.1"/>
    <property type="molecule type" value="Genomic_DNA"/>
</dbReference>
<evidence type="ECO:0000259" key="1">
    <source>
        <dbReference type="SMART" id="SM00460"/>
    </source>
</evidence>
<gene>
    <name evidence="2" type="ORF">SAMN04244550_01912</name>
</gene>
<evidence type="ECO:0000313" key="2">
    <source>
        <dbReference type="EMBL" id="SDF23440.1"/>
    </source>
</evidence>
<keyword evidence="2" id="KW-0378">Hydrolase</keyword>
<dbReference type="Pfam" id="PF01841">
    <property type="entry name" value="Transglut_core"/>
    <property type="match status" value="1"/>
</dbReference>
<dbReference type="AlphaFoldDB" id="A0A1G7JET6"/>
<proteinExistence type="predicted"/>
<dbReference type="SUPFAM" id="SSF54001">
    <property type="entry name" value="Cysteine proteinases"/>
    <property type="match status" value="1"/>
</dbReference>
<dbReference type="RefSeq" id="WP_074553843.1">
    <property type="nucleotide sequence ID" value="NZ_CP119563.1"/>
</dbReference>
<dbReference type="Gene3D" id="3.10.620.30">
    <property type="match status" value="1"/>
</dbReference>
<dbReference type="PANTHER" id="PTHR33490:SF7">
    <property type="entry name" value="BLR2979 PROTEIN"/>
    <property type="match status" value="1"/>
</dbReference>
<accession>A0A1G7JET6</accession>
<dbReference type="PANTHER" id="PTHR33490">
    <property type="entry name" value="BLR5614 PROTEIN-RELATED"/>
    <property type="match status" value="1"/>
</dbReference>
<organism evidence="2 3">
    <name type="scientific">Rhodobacter capsulatus</name>
    <name type="common">Rhodopseudomonas capsulata</name>
    <dbReference type="NCBI Taxonomy" id="1061"/>
    <lineage>
        <taxon>Bacteria</taxon>
        <taxon>Pseudomonadati</taxon>
        <taxon>Pseudomonadota</taxon>
        <taxon>Alphaproteobacteria</taxon>
        <taxon>Rhodobacterales</taxon>
        <taxon>Rhodobacter group</taxon>
        <taxon>Rhodobacter</taxon>
    </lineage>
</organism>
<protein>
    <submittedName>
        <fullName evidence="2">Transglutaminase-like enzyme, putative cysteine protease</fullName>
    </submittedName>
</protein>
<dbReference type="SMART" id="SM00460">
    <property type="entry name" value="TGc"/>
    <property type="match status" value="1"/>
</dbReference>
<keyword evidence="2" id="KW-0645">Protease</keyword>
<name>A0A1G7JET6_RHOCA</name>
<dbReference type="InterPro" id="IPR002931">
    <property type="entry name" value="Transglutaminase-like"/>
</dbReference>
<reference evidence="2 3" key="1">
    <citation type="submission" date="2016-10" db="EMBL/GenBank/DDBJ databases">
        <authorList>
            <person name="de Groot N.N."/>
        </authorList>
    </citation>
    <scope>NUCLEOTIDE SEQUENCE [LARGE SCALE GENOMIC DNA]</scope>
    <source>
        <strain evidence="3">DSM 938 / 37b4</strain>
    </source>
</reference>
<dbReference type="Pfam" id="PF08379">
    <property type="entry name" value="Bact_transglu_N"/>
    <property type="match status" value="1"/>
</dbReference>
<dbReference type="InterPro" id="IPR013589">
    <property type="entry name" value="Bac_transglu_N"/>
</dbReference>
<dbReference type="OrthoDB" id="9804023at2"/>